<dbReference type="GO" id="GO:0000976">
    <property type="term" value="F:transcription cis-regulatory region binding"/>
    <property type="evidence" value="ECO:0007669"/>
    <property type="project" value="TreeGrafter"/>
</dbReference>
<dbReference type="Pfam" id="PF00440">
    <property type="entry name" value="TetR_N"/>
    <property type="match status" value="1"/>
</dbReference>
<keyword evidence="7" id="KW-1185">Reference proteome</keyword>
<dbReference type="InterPro" id="IPR001647">
    <property type="entry name" value="HTH_TetR"/>
</dbReference>
<dbReference type="PANTHER" id="PTHR30055">
    <property type="entry name" value="HTH-TYPE TRANSCRIPTIONAL REGULATOR RUTR"/>
    <property type="match status" value="1"/>
</dbReference>
<dbReference type="Proteomes" id="UP000199501">
    <property type="component" value="Unassembled WGS sequence"/>
</dbReference>
<evidence type="ECO:0000313" key="7">
    <source>
        <dbReference type="Proteomes" id="UP000199501"/>
    </source>
</evidence>
<dbReference type="EMBL" id="FMZZ01000010">
    <property type="protein sequence ID" value="SDD35941.1"/>
    <property type="molecule type" value="Genomic_DNA"/>
</dbReference>
<dbReference type="PANTHER" id="PTHR30055:SF234">
    <property type="entry name" value="HTH-TYPE TRANSCRIPTIONAL REGULATOR BETI"/>
    <property type="match status" value="1"/>
</dbReference>
<dbReference type="InterPro" id="IPR049484">
    <property type="entry name" value="Rv0078-like_C"/>
</dbReference>
<reference evidence="7" key="1">
    <citation type="submission" date="2016-10" db="EMBL/GenBank/DDBJ databases">
        <authorList>
            <person name="Varghese N."/>
            <person name="Submissions S."/>
        </authorList>
    </citation>
    <scope>NUCLEOTIDE SEQUENCE [LARGE SCALE GENOMIC DNA]</scope>
    <source>
        <strain evidence="7">IBRC-M 10403</strain>
    </source>
</reference>
<dbReference type="InterPro" id="IPR009057">
    <property type="entry name" value="Homeodomain-like_sf"/>
</dbReference>
<dbReference type="Gene3D" id="1.10.357.10">
    <property type="entry name" value="Tetracycline Repressor, domain 2"/>
    <property type="match status" value="1"/>
</dbReference>
<evidence type="ECO:0000259" key="5">
    <source>
        <dbReference type="PROSITE" id="PS50977"/>
    </source>
</evidence>
<organism evidence="6 7">
    <name type="scientific">Actinokineospora iranica</name>
    <dbReference type="NCBI Taxonomy" id="1271860"/>
    <lineage>
        <taxon>Bacteria</taxon>
        <taxon>Bacillati</taxon>
        <taxon>Actinomycetota</taxon>
        <taxon>Actinomycetes</taxon>
        <taxon>Pseudonocardiales</taxon>
        <taxon>Pseudonocardiaceae</taxon>
        <taxon>Actinokineospora</taxon>
    </lineage>
</organism>
<keyword evidence="1" id="KW-0805">Transcription regulation</keyword>
<protein>
    <submittedName>
        <fullName evidence="6">DNA-binding transcriptional regulator, AcrR family</fullName>
    </submittedName>
</protein>
<dbReference type="RefSeq" id="WP_091453380.1">
    <property type="nucleotide sequence ID" value="NZ_FMZZ01000010.1"/>
</dbReference>
<dbReference type="PROSITE" id="PS50977">
    <property type="entry name" value="HTH_TETR_2"/>
    <property type="match status" value="1"/>
</dbReference>
<name>A0A1G6U3T4_9PSEU</name>
<sequence>MRRSQQDRSRGTKAALTAAARALFAARGYDAVPADEIVRAAGVTRGALYHHYADKKALFRDVVVGLEAEITAEIRTAMTSAPDLPTGIAAALTAFLDACARPEVRQVSLLDAPRVLGWSDWRAIEAEFGLALLIEAFTLATDAGLVRPQPVGVLSRLILSALTEAALLIADADDPAQIRAQAEQALGTWIAGLIG</sequence>
<keyword evidence="3" id="KW-0804">Transcription</keyword>
<keyword evidence="2 4" id="KW-0238">DNA-binding</keyword>
<feature type="domain" description="HTH tetR-type" evidence="5">
    <location>
        <begin position="10"/>
        <end position="70"/>
    </location>
</feature>
<evidence type="ECO:0000256" key="3">
    <source>
        <dbReference type="ARBA" id="ARBA00023163"/>
    </source>
</evidence>
<dbReference type="SUPFAM" id="SSF46689">
    <property type="entry name" value="Homeodomain-like"/>
    <property type="match status" value="1"/>
</dbReference>
<dbReference type="AlphaFoldDB" id="A0A1G6U3T4"/>
<evidence type="ECO:0000256" key="2">
    <source>
        <dbReference type="ARBA" id="ARBA00023125"/>
    </source>
</evidence>
<evidence type="ECO:0000256" key="1">
    <source>
        <dbReference type="ARBA" id="ARBA00023015"/>
    </source>
</evidence>
<dbReference type="Pfam" id="PF21351">
    <property type="entry name" value="TetR_C_41"/>
    <property type="match status" value="1"/>
</dbReference>
<accession>A0A1G6U3T4</accession>
<dbReference type="OrthoDB" id="9805134at2"/>
<gene>
    <name evidence="6" type="ORF">SAMN05216174_11091</name>
</gene>
<evidence type="ECO:0000313" key="6">
    <source>
        <dbReference type="EMBL" id="SDD35941.1"/>
    </source>
</evidence>
<dbReference type="GO" id="GO:0003700">
    <property type="term" value="F:DNA-binding transcription factor activity"/>
    <property type="evidence" value="ECO:0007669"/>
    <property type="project" value="TreeGrafter"/>
</dbReference>
<dbReference type="STRING" id="1271860.SAMN05216174_11091"/>
<dbReference type="PRINTS" id="PR00455">
    <property type="entry name" value="HTHTETR"/>
</dbReference>
<feature type="DNA-binding region" description="H-T-H motif" evidence="4">
    <location>
        <begin position="33"/>
        <end position="52"/>
    </location>
</feature>
<dbReference type="InterPro" id="IPR050109">
    <property type="entry name" value="HTH-type_TetR-like_transc_reg"/>
</dbReference>
<evidence type="ECO:0000256" key="4">
    <source>
        <dbReference type="PROSITE-ProRule" id="PRU00335"/>
    </source>
</evidence>
<proteinExistence type="predicted"/>